<evidence type="ECO:0008006" key="4">
    <source>
        <dbReference type="Google" id="ProtNLM"/>
    </source>
</evidence>
<dbReference type="STRING" id="50340.PF66_06375"/>
<protein>
    <recommendedName>
        <fullName evidence="4">DUF1566 domain-containing protein</fullName>
    </recommendedName>
</protein>
<dbReference type="PATRIC" id="fig|50340.43.peg.5053"/>
<dbReference type="RefSeq" id="WP_054064831.1">
    <property type="nucleotide sequence ID" value="NZ_JSYZ01000054.1"/>
</dbReference>
<dbReference type="EMBL" id="JSYZ01000054">
    <property type="protein sequence ID" value="KPA87030.1"/>
    <property type="molecule type" value="Genomic_DNA"/>
</dbReference>
<evidence type="ECO:0000256" key="1">
    <source>
        <dbReference type="SAM" id="MobiDB-lite"/>
    </source>
</evidence>
<organism evidence="2 3">
    <name type="scientific">Pseudomonas asplenii</name>
    <dbReference type="NCBI Taxonomy" id="53407"/>
    <lineage>
        <taxon>Bacteria</taxon>
        <taxon>Pseudomonadati</taxon>
        <taxon>Pseudomonadota</taxon>
        <taxon>Gammaproteobacteria</taxon>
        <taxon>Pseudomonadales</taxon>
        <taxon>Pseudomonadaceae</taxon>
        <taxon>Pseudomonas</taxon>
    </lineage>
</organism>
<name>A0A0M9GBJ0_9PSED</name>
<dbReference type="OrthoDB" id="7349818at2"/>
<dbReference type="Proteomes" id="UP000037931">
    <property type="component" value="Unassembled WGS sequence"/>
</dbReference>
<accession>A0A0M9GBJ0</accession>
<keyword evidence="3" id="KW-1185">Reference proteome</keyword>
<evidence type="ECO:0000313" key="3">
    <source>
        <dbReference type="Proteomes" id="UP000037931"/>
    </source>
</evidence>
<gene>
    <name evidence="2" type="ORF">PF66_06375</name>
</gene>
<dbReference type="AlphaFoldDB" id="A0A0M9GBJ0"/>
<comment type="caution">
    <text evidence="2">The sequence shown here is derived from an EMBL/GenBank/DDBJ whole genome shotgun (WGS) entry which is preliminary data.</text>
</comment>
<reference evidence="2 3" key="1">
    <citation type="journal article" date="2015" name="PLoS ONE">
        <title>Rice-Infecting Pseudomonas Genomes Are Highly Accessorized and Harbor Multiple Putative Virulence Mechanisms to Cause Sheath Brown Rot.</title>
        <authorList>
            <person name="Quibod I.L."/>
            <person name="Grande G."/>
            <person name="Oreiro E.G."/>
            <person name="Borja F.N."/>
            <person name="Dossa G.S."/>
            <person name="Mauleon R."/>
            <person name="Cruz C.V."/>
            <person name="Oliva R."/>
        </authorList>
    </citation>
    <scope>NUCLEOTIDE SEQUENCE [LARGE SCALE GENOMIC DNA]</scope>
    <source>
        <strain evidence="2 3">IRRI 6609</strain>
    </source>
</reference>
<feature type="region of interest" description="Disordered" evidence="1">
    <location>
        <begin position="88"/>
        <end position="109"/>
    </location>
</feature>
<feature type="compositionally biased region" description="Basic and acidic residues" evidence="1">
    <location>
        <begin position="88"/>
        <end position="101"/>
    </location>
</feature>
<evidence type="ECO:0000313" key="2">
    <source>
        <dbReference type="EMBL" id="KPA87030.1"/>
    </source>
</evidence>
<proteinExistence type="predicted"/>
<sequence length="200" mass="21480">MKPEMVTLKVGEATIKMPAATVAGLVLASVVSHIAPSAQVAANGVASDIPETGSYWPEQGGLNGGFVPPRGDVPAHYLIFAKDDVGDHEYGRRGEESKATSKTDGMSNSTILLSEGGHPAAIAASGYSADGHNDFYLPAAAELYQGWVNCPQIFAQDCYYWSSSQRSANDAFLLFFADGYQDVTVKTNELRVRPVRRFFI</sequence>